<gene>
    <name evidence="7" type="ORF">COCCADRAFT_113639</name>
</gene>
<dbReference type="Pfam" id="PF13520">
    <property type="entry name" value="AA_permease_2"/>
    <property type="match status" value="1"/>
</dbReference>
<dbReference type="GO" id="GO:0016020">
    <property type="term" value="C:membrane"/>
    <property type="evidence" value="ECO:0007669"/>
    <property type="project" value="UniProtKB-SubCell"/>
</dbReference>
<dbReference type="GO" id="GO:0022857">
    <property type="term" value="F:transmembrane transporter activity"/>
    <property type="evidence" value="ECO:0007669"/>
    <property type="project" value="InterPro"/>
</dbReference>
<feature type="transmembrane region" description="Helical" evidence="6">
    <location>
        <begin position="261"/>
        <end position="282"/>
    </location>
</feature>
<dbReference type="Gene3D" id="1.20.1740.10">
    <property type="entry name" value="Amino acid/polyamine transporter I"/>
    <property type="match status" value="1"/>
</dbReference>
<dbReference type="OrthoDB" id="3257095at2759"/>
<accession>W6XVA2</accession>
<feature type="transmembrane region" description="Helical" evidence="6">
    <location>
        <begin position="27"/>
        <end position="48"/>
    </location>
</feature>
<keyword evidence="5 6" id="KW-0472">Membrane</keyword>
<dbReference type="HOGENOM" id="CLU_004495_1_0_1"/>
<evidence type="ECO:0000313" key="8">
    <source>
        <dbReference type="Proteomes" id="UP000053841"/>
    </source>
</evidence>
<comment type="subcellular location">
    <subcellularLocation>
        <location evidence="1">Membrane</location>
        <topology evidence="1">Multi-pass membrane protein</topology>
    </subcellularLocation>
</comment>
<dbReference type="PANTHER" id="PTHR45649">
    <property type="entry name" value="AMINO-ACID PERMEASE BAT1"/>
    <property type="match status" value="1"/>
</dbReference>
<dbReference type="KEGG" id="bze:COCCADRAFT_113639"/>
<evidence type="ECO:0000256" key="3">
    <source>
        <dbReference type="ARBA" id="ARBA00022692"/>
    </source>
</evidence>
<evidence type="ECO:0000256" key="2">
    <source>
        <dbReference type="ARBA" id="ARBA00022448"/>
    </source>
</evidence>
<sequence>MATESGTTQDQSDMQQLGIEQKLNRNFSIYTLLGFALLIGNNWVYALIGNGVSLQNGGPAGGIWMLCVVLCGMLAVTLCIAEQTSMHPSSGGPYVWVGIHLPGRWGKCISYVVGWLTFLGWQAGMAGTCFLTGEQIRGLIALISSSYKPAPMHSTLLCISVATFAIIWNTLLAKYLPYGEGLMIIPYMMVFVAFLSVLIVMGPKSDATEIFLEFKDPSGWGNTAVATMVGMIAPILTMGSGDATTHLAEEVKNASQSNPKATIIGFLTNSLGALSMSIVLFLRQGNDYAALIGTPYGQPWIQTLVDATGSEPIAAAMLGLVCVLLLVTRGLDLYFSCRVPH</sequence>
<dbReference type="InterPro" id="IPR002293">
    <property type="entry name" value="AA/rel_permease1"/>
</dbReference>
<evidence type="ECO:0000256" key="6">
    <source>
        <dbReference type="SAM" id="Phobius"/>
    </source>
</evidence>
<feature type="transmembrane region" description="Helical" evidence="6">
    <location>
        <begin position="313"/>
        <end position="335"/>
    </location>
</feature>
<keyword evidence="8" id="KW-1185">Reference proteome</keyword>
<feature type="transmembrane region" description="Helical" evidence="6">
    <location>
        <begin position="60"/>
        <end position="81"/>
    </location>
</feature>
<feature type="transmembrane region" description="Helical" evidence="6">
    <location>
        <begin position="223"/>
        <end position="241"/>
    </location>
</feature>
<feature type="transmembrane region" description="Helical" evidence="6">
    <location>
        <begin position="153"/>
        <end position="172"/>
    </location>
</feature>
<keyword evidence="2" id="KW-0813">Transport</keyword>
<protein>
    <recommendedName>
        <fullName evidence="9">Amino acid permease/ SLC12A domain-containing protein</fullName>
    </recommendedName>
</protein>
<organism evidence="7 8">
    <name type="scientific">Cochliobolus carbonum (strain 26-R-13)</name>
    <name type="common">Maize leaf spot fungus</name>
    <name type="synonym">Bipolaris zeicola</name>
    <dbReference type="NCBI Taxonomy" id="930089"/>
    <lineage>
        <taxon>Eukaryota</taxon>
        <taxon>Fungi</taxon>
        <taxon>Dikarya</taxon>
        <taxon>Ascomycota</taxon>
        <taxon>Pezizomycotina</taxon>
        <taxon>Dothideomycetes</taxon>
        <taxon>Pleosporomycetidae</taxon>
        <taxon>Pleosporales</taxon>
        <taxon>Pleosporineae</taxon>
        <taxon>Pleosporaceae</taxon>
        <taxon>Bipolaris</taxon>
    </lineage>
</organism>
<dbReference type="GeneID" id="19144666"/>
<dbReference type="PANTHER" id="PTHR45649:SF2">
    <property type="entry name" value="ACID PERMEASE, PUTATIVE-RELATED"/>
    <property type="match status" value="1"/>
</dbReference>
<dbReference type="RefSeq" id="XP_007719006.1">
    <property type="nucleotide sequence ID" value="XM_007720816.1"/>
</dbReference>
<evidence type="ECO:0000256" key="5">
    <source>
        <dbReference type="ARBA" id="ARBA00023136"/>
    </source>
</evidence>
<evidence type="ECO:0008006" key="9">
    <source>
        <dbReference type="Google" id="ProtNLM"/>
    </source>
</evidence>
<feature type="transmembrane region" description="Helical" evidence="6">
    <location>
        <begin position="184"/>
        <end position="203"/>
    </location>
</feature>
<evidence type="ECO:0000313" key="7">
    <source>
        <dbReference type="EMBL" id="EUC26689.1"/>
    </source>
</evidence>
<keyword evidence="3 6" id="KW-0812">Transmembrane</keyword>
<name>W6XVA2_COCC2</name>
<reference evidence="7 8" key="1">
    <citation type="journal article" date="2013" name="PLoS Genet.">
        <title>Comparative genome structure, secondary metabolite, and effector coding capacity across Cochliobolus pathogens.</title>
        <authorList>
            <person name="Condon B.J."/>
            <person name="Leng Y."/>
            <person name="Wu D."/>
            <person name="Bushley K.E."/>
            <person name="Ohm R.A."/>
            <person name="Otillar R."/>
            <person name="Martin J."/>
            <person name="Schackwitz W."/>
            <person name="Grimwood J."/>
            <person name="MohdZainudin N."/>
            <person name="Xue C."/>
            <person name="Wang R."/>
            <person name="Manning V.A."/>
            <person name="Dhillon B."/>
            <person name="Tu Z.J."/>
            <person name="Steffenson B.J."/>
            <person name="Salamov A."/>
            <person name="Sun H."/>
            <person name="Lowry S."/>
            <person name="LaButti K."/>
            <person name="Han J."/>
            <person name="Copeland A."/>
            <person name="Lindquist E."/>
            <person name="Barry K."/>
            <person name="Schmutz J."/>
            <person name="Baker S.E."/>
            <person name="Ciuffetti L.M."/>
            <person name="Grigoriev I.V."/>
            <person name="Zhong S."/>
            <person name="Turgeon B.G."/>
        </authorList>
    </citation>
    <scope>NUCLEOTIDE SEQUENCE [LARGE SCALE GENOMIC DNA]</scope>
    <source>
        <strain evidence="7 8">26-R-13</strain>
    </source>
</reference>
<dbReference type="PIRSF" id="PIRSF006060">
    <property type="entry name" value="AA_transporter"/>
    <property type="match status" value="1"/>
</dbReference>
<dbReference type="eggNOG" id="KOG1289">
    <property type="taxonomic scope" value="Eukaryota"/>
</dbReference>
<keyword evidence="4 6" id="KW-1133">Transmembrane helix</keyword>
<proteinExistence type="predicted"/>
<evidence type="ECO:0000256" key="1">
    <source>
        <dbReference type="ARBA" id="ARBA00004141"/>
    </source>
</evidence>
<evidence type="ECO:0000256" key="4">
    <source>
        <dbReference type="ARBA" id="ARBA00022989"/>
    </source>
</evidence>
<dbReference type="AlphaFoldDB" id="W6XVA2"/>
<dbReference type="EMBL" id="KI965210">
    <property type="protein sequence ID" value="EUC26689.1"/>
    <property type="molecule type" value="Genomic_DNA"/>
</dbReference>
<feature type="transmembrane region" description="Helical" evidence="6">
    <location>
        <begin position="108"/>
        <end position="133"/>
    </location>
</feature>
<dbReference type="Proteomes" id="UP000053841">
    <property type="component" value="Unassembled WGS sequence"/>
</dbReference>